<keyword evidence="1" id="KW-0812">Transmembrane</keyword>
<dbReference type="AlphaFoldDB" id="A0A6G9QH01"/>
<evidence type="ECO:0000313" key="3">
    <source>
        <dbReference type="Proteomes" id="UP000502608"/>
    </source>
</evidence>
<dbReference type="RefSeq" id="WP_167675632.1">
    <property type="nucleotide sequence ID" value="NZ_CP050313.1"/>
</dbReference>
<gene>
    <name evidence="2" type="ORF">HBH39_03400</name>
</gene>
<keyword evidence="3" id="KW-1185">Reference proteome</keyword>
<name>A0A6G9QH01_9GAMM</name>
<evidence type="ECO:0000313" key="2">
    <source>
        <dbReference type="EMBL" id="QIR13668.1"/>
    </source>
</evidence>
<keyword evidence="1" id="KW-0472">Membrane</keyword>
<accession>A0A6G9QH01</accession>
<dbReference type="KEGG" id="saes:HBH39_03400"/>
<dbReference type="EMBL" id="CP050313">
    <property type="protein sequence ID" value="QIR13668.1"/>
    <property type="molecule type" value="Genomic_DNA"/>
</dbReference>
<keyword evidence="1" id="KW-1133">Transmembrane helix</keyword>
<feature type="transmembrane region" description="Helical" evidence="1">
    <location>
        <begin position="33"/>
        <end position="51"/>
    </location>
</feature>
<protein>
    <submittedName>
        <fullName evidence="2">Uncharacterized protein</fullName>
    </submittedName>
</protein>
<organism evidence="2 3">
    <name type="scientific">Shewanella aestuarii</name>
    <dbReference type="NCBI Taxonomy" id="1028752"/>
    <lineage>
        <taxon>Bacteria</taxon>
        <taxon>Pseudomonadati</taxon>
        <taxon>Pseudomonadota</taxon>
        <taxon>Gammaproteobacteria</taxon>
        <taxon>Alteromonadales</taxon>
        <taxon>Shewanellaceae</taxon>
        <taxon>Shewanella</taxon>
    </lineage>
</organism>
<dbReference type="Proteomes" id="UP000502608">
    <property type="component" value="Chromosome"/>
</dbReference>
<evidence type="ECO:0000256" key="1">
    <source>
        <dbReference type="SAM" id="Phobius"/>
    </source>
</evidence>
<sequence length="340" mass="38145">MACLLQRLFKILWRISSLLLASGSIKQTSQRQLLICLFILMMALLSGFVSATPSKGVAKDRSASLDPLNIHSAEWVSIFNKKALICQLQQLDSCLTSLPIHLQQQAALSSQAIRLAMGFKNAMVLSVSHATIAGVIVIQPEREPVNQSGLLGVTTYAIGLKDQARLSLWHEIGHLHNINLQADTLPAQLSAYQHEWLADVYLLWRIAQEGVGLEFAWQQLHRRNLAVIQDSENLSHWSSPQLQFLLQRFDSKALQEYSDYAHFIADVYPLLPNYTSREIAEYSSLIQRTFGSGVVQPLPNYMYWRHSSLALVLSPTLTKLMGESAAQNWLSQHLPAFDSL</sequence>
<proteinExistence type="predicted"/>
<reference evidence="2 3" key="1">
    <citation type="submission" date="2020-03" db="EMBL/GenBank/DDBJ databases">
        <title>Complete genome sequence of Shewanella sp.</title>
        <authorList>
            <person name="Kim Y.-S."/>
            <person name="Kim S.-J."/>
            <person name="Jung H.-K."/>
            <person name="Kim K.-H."/>
        </authorList>
    </citation>
    <scope>NUCLEOTIDE SEQUENCE [LARGE SCALE GENOMIC DNA]</scope>
    <source>
        <strain evidence="2 3">PN3F2</strain>
    </source>
</reference>